<dbReference type="InterPro" id="IPR035986">
    <property type="entry name" value="PKD_dom_sf"/>
</dbReference>
<dbReference type="AlphaFoldDB" id="A0A1I0B1P5"/>
<evidence type="ECO:0000256" key="2">
    <source>
        <dbReference type="ARBA" id="ARBA00022737"/>
    </source>
</evidence>
<dbReference type="InterPro" id="IPR007742">
    <property type="entry name" value="NosD_dom"/>
</dbReference>
<dbReference type="SUPFAM" id="SSF49299">
    <property type="entry name" value="PKD domain"/>
    <property type="match status" value="2"/>
</dbReference>
<comment type="pathway">
    <text evidence="1">Protein modification; protein ubiquitination.</text>
</comment>
<dbReference type="InterPro" id="IPR006626">
    <property type="entry name" value="PbH1"/>
</dbReference>
<evidence type="ECO:0000313" key="5">
    <source>
        <dbReference type="EMBL" id="SES99864.1"/>
    </source>
</evidence>
<protein>
    <submittedName>
        <fullName evidence="5">Parallel beta-helix repeat (Two copies)</fullName>
    </submittedName>
</protein>
<dbReference type="RefSeq" id="WP_177165260.1">
    <property type="nucleotide sequence ID" value="NZ_FOHQ01000006.1"/>
</dbReference>
<dbReference type="Pfam" id="PF18911">
    <property type="entry name" value="PKD_4"/>
    <property type="match status" value="2"/>
</dbReference>
<dbReference type="SMART" id="SM00710">
    <property type="entry name" value="PbH1"/>
    <property type="match status" value="9"/>
</dbReference>
<reference evidence="6" key="1">
    <citation type="submission" date="2016-10" db="EMBL/GenBank/DDBJ databases">
        <authorList>
            <person name="Varghese N."/>
            <person name="Submissions S."/>
        </authorList>
    </citation>
    <scope>NUCLEOTIDE SEQUENCE [LARGE SCALE GENOMIC DNA]</scope>
    <source>
        <strain evidence="6">SLH 33</strain>
    </source>
</reference>
<dbReference type="SUPFAM" id="SSF51126">
    <property type="entry name" value="Pectin lyase-like"/>
    <property type="match status" value="1"/>
</dbReference>
<accession>A0A1I0B1P5</accession>
<dbReference type="Gene3D" id="2.160.20.10">
    <property type="entry name" value="Single-stranded right-handed beta-helix, Pectin lyase-like"/>
    <property type="match status" value="1"/>
</dbReference>
<keyword evidence="6" id="KW-1185">Reference proteome</keyword>
<sequence>MRIKQSILICFGMALALMSIGTAAATEWNVYPGDSIQDAVYGANNGDTIIVHPGVYTENVDVNKELTIKSSSHAVVVADATDVDVFKVTADNVNISGFYVIGATTANGIFLNGVEGCIVTNNILSNNWQGIYLYGPYLDRSSNNNLTGNIVSDNRYGIFLSSSYNNNLTSNTVSNNVNDGIYVEDSYNNNLTSNTVSNNTGHGIVLYYGGYNNLTSNTVSGNYWGILLEDSSNNNLTSNTVSNNIYYGIRLLEASTIDNLIYNNYFNNTKNVEIFTSEINIWNSTEMLAYTYNGSNYVNYTGNYYSDYPGADSDGDGIGDTPYDIPDSSNDDNYPLMFWPVISAPANQPPVADANGPYVGNESTTITFDASGSYDPDGSIVSYKWDLDDDGEFDDGTGVSVLHTWYDDYSGAISVKVTDDEGASDIDTTTVTVNNVAPTVTAVGDVINENDFANVSGTISDPGILDTFDVVIDWGDGYNETFPYPAGSTVFNETHQYLDDDPTGTSSDDYTVSVTVIDDGGGEGIATTTVTVNNVAPNITSLAVLETEPVEVGTKVNLTAEFLDPGIEDTHNFTIDWGDNAADDIDIIIPPGDRAVDANHTYATSGLYNVTFTVEDDDGGSDTDFRYVLVYDPASGSVAGKGSFDSLAGAYVADSGLTGVATFDFNSEYEKGALTGETQFEFDDLNFYSADYEWMVVAGHKATYKGNGTINGEGNYEFLISVIDAQRTSSADTDMFRIKIWNTTTIIYDNNVGGVDTGDYADPITEIEKGRIQIKP</sequence>
<evidence type="ECO:0000313" key="6">
    <source>
        <dbReference type="Proteomes" id="UP000243338"/>
    </source>
</evidence>
<name>A0A1I0B1P5_9EURY</name>
<dbReference type="PANTHER" id="PTHR22990:SF15">
    <property type="entry name" value="F-BOX ONLY PROTEIN 10"/>
    <property type="match status" value="1"/>
</dbReference>
<proteinExistence type="predicted"/>
<dbReference type="InterPro" id="IPR022441">
    <property type="entry name" value="Para_beta_helix_rpt-2"/>
</dbReference>
<dbReference type="PANTHER" id="PTHR22990">
    <property type="entry name" value="F-BOX ONLY PROTEIN"/>
    <property type="match status" value="1"/>
</dbReference>
<dbReference type="Proteomes" id="UP000243338">
    <property type="component" value="Unassembled WGS sequence"/>
</dbReference>
<gene>
    <name evidence="5" type="ORF">SAMN04488587_1863</name>
</gene>
<dbReference type="Gene3D" id="2.60.40.10">
    <property type="entry name" value="Immunoglobulins"/>
    <property type="match status" value="2"/>
</dbReference>
<evidence type="ECO:0000256" key="1">
    <source>
        <dbReference type="ARBA" id="ARBA00004906"/>
    </source>
</evidence>
<keyword evidence="3" id="KW-0833">Ubl conjugation pathway</keyword>
<keyword evidence="2" id="KW-0677">Repeat</keyword>
<dbReference type="InterPro" id="IPR012334">
    <property type="entry name" value="Pectin_lyas_fold"/>
</dbReference>
<dbReference type="NCBIfam" id="TIGR03804">
    <property type="entry name" value="para_beta_helix"/>
    <property type="match status" value="4"/>
</dbReference>
<dbReference type="InterPro" id="IPR051550">
    <property type="entry name" value="SCF-Subunits/Alg-Epimerases"/>
</dbReference>
<dbReference type="EMBL" id="FOHQ01000006">
    <property type="protein sequence ID" value="SES99864.1"/>
    <property type="molecule type" value="Genomic_DNA"/>
</dbReference>
<feature type="domain" description="PKD" evidence="4">
    <location>
        <begin position="349"/>
        <end position="433"/>
    </location>
</feature>
<evidence type="ECO:0000256" key="3">
    <source>
        <dbReference type="ARBA" id="ARBA00022786"/>
    </source>
</evidence>
<organism evidence="5 6">
    <name type="scientific">Methanococcoides vulcani</name>
    <dbReference type="NCBI Taxonomy" id="1353158"/>
    <lineage>
        <taxon>Archaea</taxon>
        <taxon>Methanobacteriati</taxon>
        <taxon>Methanobacteriota</taxon>
        <taxon>Stenosarchaea group</taxon>
        <taxon>Methanomicrobia</taxon>
        <taxon>Methanosarcinales</taxon>
        <taxon>Methanosarcinaceae</taxon>
        <taxon>Methanococcoides</taxon>
    </lineage>
</organism>
<dbReference type="OrthoDB" id="137925at2157"/>
<dbReference type="InterPro" id="IPR011050">
    <property type="entry name" value="Pectin_lyase_fold/virulence"/>
</dbReference>
<evidence type="ECO:0000259" key="4">
    <source>
        <dbReference type="PROSITE" id="PS50093"/>
    </source>
</evidence>
<dbReference type="PROSITE" id="PS50093">
    <property type="entry name" value="PKD"/>
    <property type="match status" value="2"/>
</dbReference>
<feature type="domain" description="PKD" evidence="4">
    <location>
        <begin position="556"/>
        <end position="637"/>
    </location>
</feature>
<dbReference type="Pfam" id="PF05048">
    <property type="entry name" value="NosD"/>
    <property type="match status" value="1"/>
</dbReference>
<dbReference type="SMART" id="SM00722">
    <property type="entry name" value="CASH"/>
    <property type="match status" value="1"/>
</dbReference>
<dbReference type="InterPro" id="IPR022409">
    <property type="entry name" value="PKD/Chitinase_dom"/>
</dbReference>
<dbReference type="InterPro" id="IPR013783">
    <property type="entry name" value="Ig-like_fold"/>
</dbReference>
<dbReference type="InterPro" id="IPR000601">
    <property type="entry name" value="PKD_dom"/>
</dbReference>
<dbReference type="SMART" id="SM00089">
    <property type="entry name" value="PKD"/>
    <property type="match status" value="2"/>
</dbReference>
<dbReference type="CDD" id="cd00146">
    <property type="entry name" value="PKD"/>
    <property type="match status" value="1"/>
</dbReference>
<dbReference type="InterPro" id="IPR006633">
    <property type="entry name" value="Carb-bd_sugar_hydrolysis-dom"/>
</dbReference>